<feature type="non-terminal residue" evidence="1">
    <location>
        <position position="140"/>
    </location>
</feature>
<dbReference type="Proteomes" id="UP000789920">
    <property type="component" value="Unassembled WGS sequence"/>
</dbReference>
<comment type="caution">
    <text evidence="1">The sequence shown here is derived from an EMBL/GenBank/DDBJ whole genome shotgun (WGS) entry which is preliminary data.</text>
</comment>
<evidence type="ECO:0000313" key="1">
    <source>
        <dbReference type="EMBL" id="CAG8843769.1"/>
    </source>
</evidence>
<accession>A0ACA9SNF7</accession>
<sequence length="140" mass="16742">NGIYFLKNNMRYFTFDIVSSLPEELSIQILGFLSVKSLIQCQLVCKRWRNFASDPIIWKRKCFELAYHDINTIKSPSNPVLWYSLYRKLFKRENNWESGRVQTVDYLKGHSSRIFFVAIKDGMAVSLAWDRTMRFWDVER</sequence>
<evidence type="ECO:0000313" key="2">
    <source>
        <dbReference type="Proteomes" id="UP000789920"/>
    </source>
</evidence>
<proteinExistence type="predicted"/>
<feature type="non-terminal residue" evidence="1">
    <location>
        <position position="1"/>
    </location>
</feature>
<dbReference type="EMBL" id="CAJVQC010139732">
    <property type="protein sequence ID" value="CAG8843769.1"/>
    <property type="molecule type" value="Genomic_DNA"/>
</dbReference>
<keyword evidence="2" id="KW-1185">Reference proteome</keyword>
<protein>
    <submittedName>
        <fullName evidence="1">25763_t:CDS:1</fullName>
    </submittedName>
</protein>
<name>A0ACA9SNF7_9GLOM</name>
<organism evidence="1 2">
    <name type="scientific">Racocetra persica</name>
    <dbReference type="NCBI Taxonomy" id="160502"/>
    <lineage>
        <taxon>Eukaryota</taxon>
        <taxon>Fungi</taxon>
        <taxon>Fungi incertae sedis</taxon>
        <taxon>Mucoromycota</taxon>
        <taxon>Glomeromycotina</taxon>
        <taxon>Glomeromycetes</taxon>
        <taxon>Diversisporales</taxon>
        <taxon>Gigasporaceae</taxon>
        <taxon>Racocetra</taxon>
    </lineage>
</organism>
<gene>
    <name evidence="1" type="ORF">RPERSI_LOCUS32917</name>
</gene>
<reference evidence="1" key="1">
    <citation type="submission" date="2021-06" db="EMBL/GenBank/DDBJ databases">
        <authorList>
            <person name="Kallberg Y."/>
            <person name="Tangrot J."/>
            <person name="Rosling A."/>
        </authorList>
    </citation>
    <scope>NUCLEOTIDE SEQUENCE</scope>
    <source>
        <strain evidence="1">MA461A</strain>
    </source>
</reference>